<name>A0A9E9P3H2_9BURK</name>
<accession>A0A9E9P3H2</accession>
<dbReference type="Proteomes" id="UP001156215">
    <property type="component" value="Chromosome"/>
</dbReference>
<dbReference type="EMBL" id="CP098242">
    <property type="protein sequence ID" value="WAW10003.1"/>
    <property type="molecule type" value="Genomic_DNA"/>
</dbReference>
<evidence type="ECO:0000313" key="1">
    <source>
        <dbReference type="EMBL" id="WAW10003.1"/>
    </source>
</evidence>
<dbReference type="InterPro" id="IPR038996">
    <property type="entry name" value="Gp14"/>
</dbReference>
<organism evidence="1 2">
    <name type="scientific">Oxalobacter vibrioformis</name>
    <dbReference type="NCBI Taxonomy" id="933080"/>
    <lineage>
        <taxon>Bacteria</taxon>
        <taxon>Pseudomonadati</taxon>
        <taxon>Pseudomonadota</taxon>
        <taxon>Betaproteobacteria</taxon>
        <taxon>Burkholderiales</taxon>
        <taxon>Oxalobacteraceae</taxon>
        <taxon>Oxalobacter</taxon>
    </lineage>
</organism>
<dbReference type="RefSeq" id="WP_269309006.1">
    <property type="nucleotide sequence ID" value="NZ_CP098242.1"/>
</dbReference>
<dbReference type="Pfam" id="PF24072">
    <property type="entry name" value="T7_gp14"/>
    <property type="match status" value="1"/>
</dbReference>
<sequence>MAGYANNAGWGTALSIGTAGYNYYADRQNAKAMRNQADVANMAAQAQLQTQQQQNNMQASDKMSNIALDSIRSMGQLRAAAGDTALGGANADRLGSDIRMAEGTDIATLETNRRMANNQSSAEASAIMAANLSRAHSVKKPSLIGAGLTIAGGYLDDQKRNTLNKLGYRG</sequence>
<dbReference type="KEGG" id="ovb:NB640_12410"/>
<keyword evidence="2" id="KW-1185">Reference proteome</keyword>
<gene>
    <name evidence="1" type="ORF">NB640_12410</name>
</gene>
<reference evidence="1" key="1">
    <citation type="journal article" date="2022" name="Front. Microbiol.">
        <title>New perspectives on an old grouping: The genomic and phenotypic variability of Oxalobacter formigenes and the implications for calcium oxalate stone prevention.</title>
        <authorList>
            <person name="Chmiel J.A."/>
            <person name="Carr C."/>
            <person name="Stuivenberg G.A."/>
            <person name="Venema R."/>
            <person name="Chanyi R.M."/>
            <person name="Al K.F."/>
            <person name="Giguere D."/>
            <person name="Say H."/>
            <person name="Akouris P.P."/>
            <person name="Dominguez Romero S.A."/>
            <person name="Kwong A."/>
            <person name="Tai V."/>
            <person name="Koval S.F."/>
            <person name="Razvi H."/>
            <person name="Bjazevic J."/>
            <person name="Burton J.P."/>
        </authorList>
    </citation>
    <scope>NUCLEOTIDE SEQUENCE</scope>
    <source>
        <strain evidence="1">WoOx3</strain>
    </source>
</reference>
<protein>
    <submittedName>
        <fullName evidence="1">Uncharacterized protein</fullName>
    </submittedName>
</protein>
<dbReference type="AlphaFoldDB" id="A0A9E9P3H2"/>
<proteinExistence type="predicted"/>
<evidence type="ECO:0000313" key="2">
    <source>
        <dbReference type="Proteomes" id="UP001156215"/>
    </source>
</evidence>